<dbReference type="Pfam" id="PF01694">
    <property type="entry name" value="Rhomboid"/>
    <property type="match status" value="1"/>
</dbReference>
<feature type="transmembrane region" description="Helical" evidence="5">
    <location>
        <begin position="171"/>
        <end position="189"/>
    </location>
</feature>
<feature type="transmembrane region" description="Helical" evidence="5">
    <location>
        <begin position="60"/>
        <end position="78"/>
    </location>
</feature>
<dbReference type="InterPro" id="IPR050925">
    <property type="entry name" value="Rhomboid_protease_S54"/>
</dbReference>
<proteinExistence type="predicted"/>
<dbReference type="SUPFAM" id="SSF144091">
    <property type="entry name" value="Rhomboid-like"/>
    <property type="match status" value="1"/>
</dbReference>
<accession>A0A6S6SYP7</accession>
<dbReference type="PANTHER" id="PTHR43731">
    <property type="entry name" value="RHOMBOID PROTEASE"/>
    <property type="match status" value="1"/>
</dbReference>
<feature type="transmembrane region" description="Helical" evidence="5">
    <location>
        <begin position="108"/>
        <end position="127"/>
    </location>
</feature>
<name>A0A6S6SYP7_9GAMM</name>
<dbReference type="InterPro" id="IPR035952">
    <property type="entry name" value="Rhomboid-like_sf"/>
</dbReference>
<dbReference type="NCBIfam" id="TIGR03902">
    <property type="entry name" value="rhom_GG_sort"/>
    <property type="match status" value="1"/>
</dbReference>
<dbReference type="AlphaFoldDB" id="A0A6S6SYP7"/>
<comment type="subcellular location">
    <subcellularLocation>
        <location evidence="1">Membrane</location>
        <topology evidence="1">Multi-pass membrane protein</topology>
    </subcellularLocation>
</comment>
<feature type="transmembrane region" description="Helical" evidence="5">
    <location>
        <begin position="132"/>
        <end position="151"/>
    </location>
</feature>
<dbReference type="GO" id="GO:0004252">
    <property type="term" value="F:serine-type endopeptidase activity"/>
    <property type="evidence" value="ECO:0007669"/>
    <property type="project" value="InterPro"/>
</dbReference>
<evidence type="ECO:0000256" key="5">
    <source>
        <dbReference type="SAM" id="Phobius"/>
    </source>
</evidence>
<keyword evidence="3 5" id="KW-1133">Transmembrane helix</keyword>
<dbReference type="PANTHER" id="PTHR43731:SF16">
    <property type="entry name" value="RHOMBOSORTASE"/>
    <property type="match status" value="1"/>
</dbReference>
<evidence type="ECO:0000256" key="3">
    <source>
        <dbReference type="ARBA" id="ARBA00022989"/>
    </source>
</evidence>
<reference evidence="7" key="1">
    <citation type="submission" date="2020-01" db="EMBL/GenBank/DDBJ databases">
        <authorList>
            <person name="Meier V. D."/>
            <person name="Meier V D."/>
        </authorList>
    </citation>
    <scope>NUCLEOTIDE SEQUENCE</scope>
    <source>
        <strain evidence="7">HLG_WM_MAG_07</strain>
    </source>
</reference>
<protein>
    <submittedName>
        <fullName evidence="7">Rhombosortase</fullName>
    </submittedName>
</protein>
<evidence type="ECO:0000313" key="7">
    <source>
        <dbReference type="EMBL" id="CAA6808121.1"/>
    </source>
</evidence>
<evidence type="ECO:0000256" key="4">
    <source>
        <dbReference type="ARBA" id="ARBA00023136"/>
    </source>
</evidence>
<evidence type="ECO:0000256" key="2">
    <source>
        <dbReference type="ARBA" id="ARBA00022692"/>
    </source>
</evidence>
<feature type="transmembrane region" description="Helical" evidence="5">
    <location>
        <begin position="83"/>
        <end position="102"/>
    </location>
</feature>
<keyword evidence="2 5" id="KW-0812">Transmembrane</keyword>
<feature type="domain" description="Peptidase S54 rhomboid" evidence="6">
    <location>
        <begin position="42"/>
        <end position="186"/>
    </location>
</feature>
<evidence type="ECO:0000256" key="1">
    <source>
        <dbReference type="ARBA" id="ARBA00004141"/>
    </source>
</evidence>
<feature type="transmembrane region" description="Helical" evidence="5">
    <location>
        <begin position="7"/>
        <end position="28"/>
    </location>
</feature>
<dbReference type="EMBL" id="CACVAY010000036">
    <property type="protein sequence ID" value="CAA6808121.1"/>
    <property type="molecule type" value="Genomic_DNA"/>
</dbReference>
<keyword evidence="4 5" id="KW-0472">Membrane</keyword>
<dbReference type="InterPro" id="IPR022764">
    <property type="entry name" value="Peptidase_S54_rhomboid_dom"/>
</dbReference>
<gene>
    <name evidence="7" type="ORF">HELGO_WM12729</name>
</gene>
<dbReference type="GO" id="GO:0016020">
    <property type="term" value="C:membrane"/>
    <property type="evidence" value="ECO:0007669"/>
    <property type="project" value="UniProtKB-SubCell"/>
</dbReference>
<evidence type="ECO:0000259" key="6">
    <source>
        <dbReference type="Pfam" id="PF01694"/>
    </source>
</evidence>
<dbReference type="InterPro" id="IPR023826">
    <property type="entry name" value="Rhom-like_SP_proteobac"/>
</dbReference>
<sequence length="193" mass="21842">MELRSILSLPWLFTILLTALTLTALQWFQEDLLFERSLINEGEWWRIITGNFVHNNSPHLYMNLLGLALLGLLFNAYFPIRCFIISTIILSLLVGLGLYFYAPRLEMYVGFSGALYGLYLLGAVTALKHKDMITGIGIFIIIIGKLVWDIFDPSLNQNSADLIEISIATESHWLGAIGGLIIGLFYFFTMKND</sequence>
<organism evidence="7">
    <name type="scientific">uncultured Thiotrichaceae bacterium</name>
    <dbReference type="NCBI Taxonomy" id="298394"/>
    <lineage>
        <taxon>Bacteria</taxon>
        <taxon>Pseudomonadati</taxon>
        <taxon>Pseudomonadota</taxon>
        <taxon>Gammaproteobacteria</taxon>
        <taxon>Thiotrichales</taxon>
        <taxon>Thiotrichaceae</taxon>
        <taxon>environmental samples</taxon>
    </lineage>
</organism>
<dbReference type="Gene3D" id="1.20.1540.10">
    <property type="entry name" value="Rhomboid-like"/>
    <property type="match status" value="1"/>
</dbReference>